<dbReference type="AlphaFoldDB" id="A0A450TBR0"/>
<organism evidence="1">
    <name type="scientific">Candidatus Kentrum sp. DK</name>
    <dbReference type="NCBI Taxonomy" id="2126562"/>
    <lineage>
        <taxon>Bacteria</taxon>
        <taxon>Pseudomonadati</taxon>
        <taxon>Pseudomonadota</taxon>
        <taxon>Gammaproteobacteria</taxon>
        <taxon>Candidatus Kentrum</taxon>
    </lineage>
</organism>
<sequence>MKQLQLDFGFALCIDSTNCEDLEKGKVYQVFPDDAAAREGYLRVVDESQEDYLYPESCFVLLELPQQAQSALLASTQY</sequence>
<dbReference type="EMBL" id="CAADEY010000163">
    <property type="protein sequence ID" value="VFJ67311.1"/>
    <property type="molecule type" value="Genomic_DNA"/>
</dbReference>
<proteinExistence type="predicted"/>
<evidence type="ECO:0000313" key="2">
    <source>
        <dbReference type="EMBL" id="VFJ67311.1"/>
    </source>
</evidence>
<accession>A0A450TBR0</accession>
<gene>
    <name evidence="1" type="ORF">BECKDK2373B_GA0170837_11355</name>
    <name evidence="2" type="ORF">BECKDK2373C_GA0170839_11637</name>
</gene>
<reference evidence="1" key="1">
    <citation type="submission" date="2019-02" db="EMBL/GenBank/DDBJ databases">
        <authorList>
            <person name="Gruber-Vodicka R. H."/>
            <person name="Seah K. B. B."/>
        </authorList>
    </citation>
    <scope>NUCLEOTIDE SEQUENCE</scope>
    <source>
        <strain evidence="2">BECK_DK161</strain>
        <strain evidence="1">BECK_DK47</strain>
    </source>
</reference>
<evidence type="ECO:0000313" key="1">
    <source>
        <dbReference type="EMBL" id="VFJ64261.1"/>
    </source>
</evidence>
<name>A0A450TBR0_9GAMM</name>
<dbReference type="EMBL" id="CAADEX010000135">
    <property type="protein sequence ID" value="VFJ64261.1"/>
    <property type="molecule type" value="Genomic_DNA"/>
</dbReference>
<protein>
    <submittedName>
        <fullName evidence="1">Uncharacterized protein</fullName>
    </submittedName>
</protein>